<dbReference type="GO" id="GO:0012505">
    <property type="term" value="C:endomembrane system"/>
    <property type="evidence" value="ECO:0007669"/>
    <property type="project" value="UniProtKB-SubCell"/>
</dbReference>
<keyword evidence="6 7" id="KW-0139">CF(1)</keyword>
<dbReference type="GO" id="GO:0005886">
    <property type="term" value="C:plasma membrane"/>
    <property type="evidence" value="ECO:0007669"/>
    <property type="project" value="UniProtKB-SubCell"/>
</dbReference>
<keyword evidence="7" id="KW-1003">Cell membrane</keyword>
<keyword evidence="7" id="KW-0066">ATP synthesis</keyword>
<dbReference type="Pfam" id="PF02823">
    <property type="entry name" value="ATP-synt_DE_N"/>
    <property type="match status" value="1"/>
</dbReference>
<evidence type="ECO:0000256" key="7">
    <source>
        <dbReference type="HAMAP-Rule" id="MF_00530"/>
    </source>
</evidence>
<evidence type="ECO:0000256" key="2">
    <source>
        <dbReference type="ARBA" id="ARBA00005712"/>
    </source>
</evidence>
<dbReference type="GO" id="GO:0005524">
    <property type="term" value="F:ATP binding"/>
    <property type="evidence" value="ECO:0007669"/>
    <property type="project" value="UniProtKB-UniRule"/>
</dbReference>
<accession>A0A292IID2</accession>
<protein>
    <recommendedName>
        <fullName evidence="7">ATP synthase epsilon chain</fullName>
    </recommendedName>
    <alternativeName>
        <fullName evidence="7">ATP synthase F1 sector epsilon subunit</fullName>
    </alternativeName>
    <alternativeName>
        <fullName evidence="7">F-ATPase epsilon subunit</fullName>
    </alternativeName>
</protein>
<gene>
    <name evidence="7" type="primary">atpC</name>
    <name evidence="9" type="ORF">MAMA39_05740</name>
</gene>
<comment type="subunit">
    <text evidence="7">F-type ATPases have 2 components, CF(1) - the catalytic core - and CF(0) - the membrane proton channel. CF(1) has five subunits: alpha(3), beta(3), gamma(1), delta(1), epsilon(1). CF(0) has three main subunits: a, b and c.</text>
</comment>
<dbReference type="InterPro" id="IPR036771">
    <property type="entry name" value="ATPsynth_dsu/esu_N"/>
</dbReference>
<evidence type="ECO:0000313" key="10">
    <source>
        <dbReference type="Proteomes" id="UP000261764"/>
    </source>
</evidence>
<comment type="function">
    <text evidence="7">Produces ATP from ADP in the presence of a proton gradient across the membrane.</text>
</comment>
<comment type="similarity">
    <text evidence="2 7">Belongs to the ATPase epsilon chain family.</text>
</comment>
<comment type="subcellular location">
    <subcellularLocation>
        <location evidence="7">Cell membrane</location>
        <topology evidence="7">Peripheral membrane protein</topology>
    </subcellularLocation>
    <subcellularLocation>
        <location evidence="1">Endomembrane system</location>
        <topology evidence="1">Peripheral membrane protein</topology>
    </subcellularLocation>
</comment>
<sequence>MAENSYQFKILTPVGVKFNGEILRAEVRTPEGYIALMANNAPLVATAAPHVIYITHLDGRREAGIIDQATIYATRKIAKVFSLDFIWAKDVDVQAAKIAKQKLEARIKELTNHQEISAIELKLQYELLKLRESNHK</sequence>
<keyword evidence="5 7" id="KW-0472">Membrane</keyword>
<proteinExistence type="inferred from homology"/>
<dbReference type="RefSeq" id="WP_343251322.1">
    <property type="nucleotide sequence ID" value="NZ_HG937516.1"/>
</dbReference>
<dbReference type="GO" id="GO:0046933">
    <property type="term" value="F:proton-transporting ATP synthase activity, rotational mechanism"/>
    <property type="evidence" value="ECO:0007669"/>
    <property type="project" value="UniProtKB-UniRule"/>
</dbReference>
<name>A0A292IID2_9MOLU</name>
<dbReference type="AlphaFoldDB" id="A0A292IID2"/>
<evidence type="ECO:0000256" key="4">
    <source>
        <dbReference type="ARBA" id="ARBA00023065"/>
    </source>
</evidence>
<evidence type="ECO:0000256" key="3">
    <source>
        <dbReference type="ARBA" id="ARBA00022448"/>
    </source>
</evidence>
<evidence type="ECO:0000256" key="5">
    <source>
        <dbReference type="ARBA" id="ARBA00023136"/>
    </source>
</evidence>
<reference evidence="9 10" key="1">
    <citation type="journal article" date="2015" name="Clin. Infect. Dis.">
        <title>Genomic Investigations unmask Mycoplasma amphoriforme, a new respiratory pathogen.</title>
        <authorList>
            <person name="Gillespie S.H."/>
            <person name="Ling C.L."/>
            <person name="Oravcova K."/>
            <person name="Pinheiro M."/>
            <person name="Wells L."/>
            <person name="Bryant J.M."/>
            <person name="McHugh T.D."/>
            <person name="Bebear C."/>
            <person name="Webster D."/>
            <person name="Harris S.R."/>
            <person name="Seth-Smith H.M."/>
            <person name="Thomson N.R."/>
        </authorList>
    </citation>
    <scope>NUCLEOTIDE SEQUENCE [LARGE SCALE GENOMIC DNA]</scope>
    <source>
        <strain evidence="9 10">A39</strain>
    </source>
</reference>
<keyword evidence="10" id="KW-1185">Reference proteome</keyword>
<evidence type="ECO:0000256" key="6">
    <source>
        <dbReference type="ARBA" id="ARBA00023196"/>
    </source>
</evidence>
<dbReference type="SUPFAM" id="SSF51344">
    <property type="entry name" value="Epsilon subunit of F1F0-ATP synthase N-terminal domain"/>
    <property type="match status" value="1"/>
</dbReference>
<keyword evidence="4 7" id="KW-0406">Ion transport</keyword>
<evidence type="ECO:0000256" key="1">
    <source>
        <dbReference type="ARBA" id="ARBA00004184"/>
    </source>
</evidence>
<dbReference type="InterPro" id="IPR020546">
    <property type="entry name" value="ATP_synth_F1_dsu/esu_N"/>
</dbReference>
<dbReference type="HAMAP" id="MF_00530">
    <property type="entry name" value="ATP_synth_epsil_bac"/>
    <property type="match status" value="1"/>
</dbReference>
<dbReference type="Proteomes" id="UP000261764">
    <property type="component" value="Chromosome I"/>
</dbReference>
<organism evidence="9 10">
    <name type="scientific">Mycoplasma amphoriforme A39</name>
    <dbReference type="NCBI Taxonomy" id="572419"/>
    <lineage>
        <taxon>Bacteria</taxon>
        <taxon>Bacillati</taxon>
        <taxon>Mycoplasmatota</taxon>
        <taxon>Mollicutes</taxon>
        <taxon>Mycoplasmataceae</taxon>
        <taxon>Mycoplasma</taxon>
    </lineage>
</organism>
<dbReference type="Gene3D" id="2.60.15.10">
    <property type="entry name" value="F0F1 ATP synthase delta/epsilon subunit, N-terminal"/>
    <property type="match status" value="1"/>
</dbReference>
<keyword evidence="7" id="KW-0375">Hydrogen ion transport</keyword>
<dbReference type="EMBL" id="HG937516">
    <property type="protein sequence ID" value="CDN40691.1"/>
    <property type="molecule type" value="Genomic_DNA"/>
</dbReference>
<evidence type="ECO:0000259" key="8">
    <source>
        <dbReference type="Pfam" id="PF02823"/>
    </source>
</evidence>
<evidence type="ECO:0000313" key="9">
    <source>
        <dbReference type="EMBL" id="CDN40691.1"/>
    </source>
</evidence>
<dbReference type="KEGG" id="mamp:MAMA39_05740"/>
<dbReference type="InterPro" id="IPR001469">
    <property type="entry name" value="ATP_synth_F1_dsu/esu"/>
</dbReference>
<feature type="domain" description="ATP synthase F1 complex delta/epsilon subunit N-terminal" evidence="8">
    <location>
        <begin position="7"/>
        <end position="80"/>
    </location>
</feature>
<keyword evidence="3 7" id="KW-0813">Transport</keyword>
<dbReference type="GO" id="GO:0045259">
    <property type="term" value="C:proton-transporting ATP synthase complex"/>
    <property type="evidence" value="ECO:0007669"/>
    <property type="project" value="UniProtKB-KW"/>
</dbReference>